<dbReference type="EMBL" id="JAYKYQ010000007">
    <property type="protein sequence ID" value="MEB3511885.1"/>
    <property type="molecule type" value="Genomic_DNA"/>
</dbReference>
<keyword evidence="8" id="KW-1185">Reference proteome</keyword>
<evidence type="ECO:0000256" key="5">
    <source>
        <dbReference type="ARBA" id="ARBA00023459"/>
    </source>
</evidence>
<evidence type="ECO:0000256" key="1">
    <source>
        <dbReference type="ARBA" id="ARBA00001947"/>
    </source>
</evidence>
<organism evidence="7 8">
    <name type="scientific">Nocardia implantans</name>
    <dbReference type="NCBI Taxonomy" id="3108168"/>
    <lineage>
        <taxon>Bacteria</taxon>
        <taxon>Bacillati</taxon>
        <taxon>Actinomycetota</taxon>
        <taxon>Actinomycetes</taxon>
        <taxon>Mycobacteriales</taxon>
        <taxon>Nocardiaceae</taxon>
        <taxon>Nocardia</taxon>
    </lineage>
</organism>
<comment type="caution">
    <text evidence="7">The sequence shown here is derived from an EMBL/GenBank/DDBJ whole genome shotgun (WGS) entry which is preliminary data.</text>
</comment>
<gene>
    <name evidence="7" type="ORF">U3653_17795</name>
</gene>
<evidence type="ECO:0000256" key="3">
    <source>
        <dbReference type="ARBA" id="ARBA00022801"/>
    </source>
</evidence>
<sequence>MLRSWWMSRRAMLSMITNVGAILMIEESTGAGHATPAGEARYRGYSAEDRLLPFARFFTARTLPAPAEVAVAYAGPPTDPQLIPEFDCLPSDLSPSGYSPVETGYGHTRSGVMWVAVRTAMPRVSAAMWDWWFGWHIAESARYKLWHPEAHLYVGAAQSRTEAGLGDRDKYIGNTVYVDEYIGVKLQQLAISFHDPALLGLEVPDGHTIISGRVGSSVAPLDVGWLTHQVRPVAGGCEMRSRFYLNLYGPRVPDAGQAARAVARGAAVDPADLMLGLDMARELLLHCGQEMNHLATFLPELHREFAN</sequence>
<evidence type="ECO:0000313" key="8">
    <source>
        <dbReference type="Proteomes" id="UP001348098"/>
    </source>
</evidence>
<dbReference type="RefSeq" id="WP_323124251.1">
    <property type="nucleotide sequence ID" value="NZ_JAYESH010000006.1"/>
</dbReference>
<reference evidence="7 8" key="1">
    <citation type="submission" date="2023-12" db="EMBL/GenBank/DDBJ databases">
        <title>novel species in genus Nocarida.</title>
        <authorList>
            <person name="Li Z."/>
        </authorList>
    </citation>
    <scope>NUCLEOTIDE SEQUENCE [LARGE SCALE GENOMIC DNA]</scope>
    <source>
        <strain evidence="7 8">CDC186</strain>
    </source>
</reference>
<protein>
    <recommendedName>
        <fullName evidence="6">DAPG hydrolase PhiG domain-containing protein</fullName>
    </recommendedName>
</protein>
<keyword evidence="2" id="KW-0479">Metal-binding</keyword>
<comment type="cofactor">
    <cofactor evidence="1">
        <name>Zn(2+)</name>
        <dbReference type="ChEBI" id="CHEBI:29105"/>
    </cofactor>
</comment>
<comment type="similarity">
    <text evidence="5">Belongs to the DAPG/phloretin hydrolase family.</text>
</comment>
<keyword evidence="3" id="KW-0378">Hydrolase</keyword>
<keyword evidence="4" id="KW-0862">Zinc</keyword>
<dbReference type="Proteomes" id="UP001348098">
    <property type="component" value="Unassembled WGS sequence"/>
</dbReference>
<evidence type="ECO:0000256" key="2">
    <source>
        <dbReference type="ARBA" id="ARBA00022723"/>
    </source>
</evidence>
<evidence type="ECO:0000259" key="6">
    <source>
        <dbReference type="Pfam" id="PF18089"/>
    </source>
</evidence>
<feature type="domain" description="DAPG hydrolase PhiG" evidence="6">
    <location>
        <begin position="92"/>
        <end position="302"/>
    </location>
</feature>
<evidence type="ECO:0000256" key="4">
    <source>
        <dbReference type="ARBA" id="ARBA00022833"/>
    </source>
</evidence>
<evidence type="ECO:0000313" key="7">
    <source>
        <dbReference type="EMBL" id="MEB3511885.1"/>
    </source>
</evidence>
<proteinExistence type="inferred from homology"/>
<name>A0ABU6AWR0_9NOCA</name>
<dbReference type="Pfam" id="PF18089">
    <property type="entry name" value="DAPG_hydrolase"/>
    <property type="match status" value="1"/>
</dbReference>
<dbReference type="InterPro" id="IPR041526">
    <property type="entry name" value="DAPG_hydrolase"/>
</dbReference>
<accession>A0ABU6AWR0</accession>